<dbReference type="PANTHER" id="PTHR33516">
    <property type="entry name" value="LEXA REPRESSOR"/>
    <property type="match status" value="1"/>
</dbReference>
<dbReference type="FunFam" id="2.10.109.10:FF:000001">
    <property type="entry name" value="LexA repressor"/>
    <property type="match status" value="1"/>
</dbReference>
<evidence type="ECO:0000256" key="4">
    <source>
        <dbReference type="ARBA" id="ARBA00022763"/>
    </source>
</evidence>
<evidence type="ECO:0000256" key="11">
    <source>
        <dbReference type="ARBA" id="ARBA00023236"/>
    </source>
</evidence>
<dbReference type="GO" id="GO:0006281">
    <property type="term" value="P:DNA repair"/>
    <property type="evidence" value="ECO:0007669"/>
    <property type="project" value="UniProtKB-UniRule"/>
</dbReference>
<comment type="subunit">
    <text evidence="12">Homodimer.</text>
</comment>
<dbReference type="HAMAP" id="MF_00015">
    <property type="entry name" value="LexA"/>
    <property type="match status" value="1"/>
</dbReference>
<dbReference type="EC" id="3.4.21.88" evidence="12"/>
<keyword evidence="6 12" id="KW-0068">Autocatalytic cleavage</keyword>
<dbReference type="InterPro" id="IPR015927">
    <property type="entry name" value="Peptidase_S24_S26A/B/C"/>
</dbReference>
<dbReference type="Gene3D" id="2.10.109.10">
    <property type="entry name" value="Umud Fragment, subunit A"/>
    <property type="match status" value="1"/>
</dbReference>
<comment type="function">
    <text evidence="12">Represses a number of genes involved in the response to DNA damage (SOS response), including recA and lexA. In the presence of single-stranded DNA, RecA interacts with LexA causing an autocatalytic cleavage which disrupts the DNA-binding part of LexA, leading to derepression of the SOS regulon and eventually DNA repair.</text>
</comment>
<dbReference type="InterPro" id="IPR036388">
    <property type="entry name" value="WH-like_DNA-bd_sf"/>
</dbReference>
<dbReference type="InterPro" id="IPR006197">
    <property type="entry name" value="Peptidase_S24_LexA"/>
</dbReference>
<keyword evidence="4 12" id="KW-0227">DNA damage</keyword>
<evidence type="ECO:0000256" key="2">
    <source>
        <dbReference type="ARBA" id="ARBA00022491"/>
    </source>
</evidence>
<keyword evidence="17" id="KW-1185">Reference proteome</keyword>
<dbReference type="CDD" id="cd06529">
    <property type="entry name" value="S24_LexA-like"/>
    <property type="match status" value="1"/>
</dbReference>
<keyword evidence="11 12" id="KW-0742">SOS response</keyword>
<keyword evidence="9 12" id="KW-0804">Transcription</keyword>
<dbReference type="InterPro" id="IPR006199">
    <property type="entry name" value="LexA_DNA-bd_dom"/>
</dbReference>
<evidence type="ECO:0000259" key="15">
    <source>
        <dbReference type="Pfam" id="PF01726"/>
    </source>
</evidence>
<dbReference type="InterPro" id="IPR006200">
    <property type="entry name" value="LexA"/>
</dbReference>
<evidence type="ECO:0000256" key="3">
    <source>
        <dbReference type="ARBA" id="ARBA00022705"/>
    </source>
</evidence>
<evidence type="ECO:0000256" key="7">
    <source>
        <dbReference type="ARBA" id="ARBA00023015"/>
    </source>
</evidence>
<dbReference type="Proteomes" id="UP000501600">
    <property type="component" value="Chromosome"/>
</dbReference>
<dbReference type="PRINTS" id="PR00726">
    <property type="entry name" value="LEXASERPTASE"/>
</dbReference>
<comment type="catalytic activity">
    <reaction evidence="12">
        <text>Hydrolysis of Ala-|-Gly bond in repressor LexA.</text>
        <dbReference type="EC" id="3.4.21.88"/>
    </reaction>
</comment>
<feature type="domain" description="Peptidase S24/S26A/S26B/S26C" evidence="14">
    <location>
        <begin position="116"/>
        <end position="229"/>
    </location>
</feature>
<keyword evidence="2 12" id="KW-0678">Repressor</keyword>
<evidence type="ECO:0000256" key="10">
    <source>
        <dbReference type="ARBA" id="ARBA00023204"/>
    </source>
</evidence>
<keyword evidence="8 12" id="KW-0238">DNA-binding</keyword>
<dbReference type="GO" id="GO:0006508">
    <property type="term" value="P:proteolysis"/>
    <property type="evidence" value="ECO:0007669"/>
    <property type="project" value="InterPro"/>
</dbReference>
<dbReference type="RefSeq" id="WP_168817901.1">
    <property type="nucleotide sequence ID" value="NZ_CP051217.1"/>
</dbReference>
<keyword evidence="10 12" id="KW-0234">DNA repair</keyword>
<name>A0A6H2DHF3_9SPHN</name>
<reference evidence="16 17" key="1">
    <citation type="submission" date="2020-04" db="EMBL/GenBank/DDBJ databases">
        <title>Genome sequence for Sphingorhabdus sp. strain M1.</title>
        <authorList>
            <person name="Park S.-J."/>
        </authorList>
    </citation>
    <scope>NUCLEOTIDE SEQUENCE [LARGE SCALE GENOMIC DNA]</scope>
    <source>
        <strain evidence="16 17">JK6</strain>
    </source>
</reference>
<keyword evidence="5 12" id="KW-0378">Hydrolase</keyword>
<evidence type="ECO:0000256" key="5">
    <source>
        <dbReference type="ARBA" id="ARBA00022801"/>
    </source>
</evidence>
<dbReference type="InterPro" id="IPR039418">
    <property type="entry name" value="LexA-like"/>
</dbReference>
<protein>
    <recommendedName>
        <fullName evidence="12">LexA repressor</fullName>
        <ecNumber evidence="12">3.4.21.88</ecNumber>
    </recommendedName>
</protein>
<dbReference type="AlphaFoldDB" id="A0A6H2DHF3"/>
<comment type="similarity">
    <text evidence="1 12 13">Belongs to the peptidase S24 family.</text>
</comment>
<dbReference type="SUPFAM" id="SSF51306">
    <property type="entry name" value="LexA/Signal peptidase"/>
    <property type="match status" value="1"/>
</dbReference>
<keyword evidence="7 12" id="KW-0805">Transcription regulation</keyword>
<dbReference type="SUPFAM" id="SSF46785">
    <property type="entry name" value="Winged helix' DNA-binding domain"/>
    <property type="match status" value="1"/>
</dbReference>
<keyword evidence="3 12" id="KW-0235">DNA replication</keyword>
<evidence type="ECO:0000313" key="16">
    <source>
        <dbReference type="EMBL" id="QJB68102.1"/>
    </source>
</evidence>
<feature type="DNA-binding region" description="H-T-H motif" evidence="12">
    <location>
        <begin position="26"/>
        <end position="46"/>
    </location>
</feature>
<dbReference type="Gene3D" id="1.10.10.10">
    <property type="entry name" value="Winged helix-like DNA-binding domain superfamily/Winged helix DNA-binding domain"/>
    <property type="match status" value="1"/>
</dbReference>
<dbReference type="Pfam" id="PF01726">
    <property type="entry name" value="LexA_DNA_bind"/>
    <property type="match status" value="1"/>
</dbReference>
<dbReference type="GO" id="GO:0004252">
    <property type="term" value="F:serine-type endopeptidase activity"/>
    <property type="evidence" value="ECO:0007669"/>
    <property type="project" value="UniProtKB-UniRule"/>
</dbReference>
<dbReference type="Pfam" id="PF00717">
    <property type="entry name" value="Peptidase_S24"/>
    <property type="match status" value="1"/>
</dbReference>
<dbReference type="GO" id="GO:0045892">
    <property type="term" value="P:negative regulation of DNA-templated transcription"/>
    <property type="evidence" value="ECO:0007669"/>
    <property type="project" value="UniProtKB-UniRule"/>
</dbReference>
<dbReference type="GO" id="GO:0006260">
    <property type="term" value="P:DNA replication"/>
    <property type="evidence" value="ECO:0007669"/>
    <property type="project" value="UniProtKB-UniRule"/>
</dbReference>
<feature type="site" description="Cleavage; by autolysis" evidence="12">
    <location>
        <begin position="123"/>
        <end position="124"/>
    </location>
</feature>
<dbReference type="EMBL" id="CP051217">
    <property type="protein sequence ID" value="QJB68102.1"/>
    <property type="molecule type" value="Genomic_DNA"/>
</dbReference>
<evidence type="ECO:0000256" key="13">
    <source>
        <dbReference type="RuleBase" id="RU003991"/>
    </source>
</evidence>
<evidence type="ECO:0000256" key="1">
    <source>
        <dbReference type="ARBA" id="ARBA00007484"/>
    </source>
</evidence>
<dbReference type="GO" id="GO:0003677">
    <property type="term" value="F:DNA binding"/>
    <property type="evidence" value="ECO:0007669"/>
    <property type="project" value="UniProtKB-UniRule"/>
</dbReference>
<accession>A0A6H2DHF3</accession>
<evidence type="ECO:0000256" key="8">
    <source>
        <dbReference type="ARBA" id="ARBA00023125"/>
    </source>
</evidence>
<dbReference type="InterPro" id="IPR050077">
    <property type="entry name" value="LexA_repressor"/>
</dbReference>
<evidence type="ECO:0000259" key="14">
    <source>
        <dbReference type="Pfam" id="PF00717"/>
    </source>
</evidence>
<dbReference type="InterPro" id="IPR036286">
    <property type="entry name" value="LexA/Signal_pep-like_sf"/>
</dbReference>
<dbReference type="GO" id="GO:0009432">
    <property type="term" value="P:SOS response"/>
    <property type="evidence" value="ECO:0007669"/>
    <property type="project" value="UniProtKB-UniRule"/>
</dbReference>
<evidence type="ECO:0000256" key="9">
    <source>
        <dbReference type="ARBA" id="ARBA00023163"/>
    </source>
</evidence>
<organism evidence="16 17">
    <name type="scientific">Parasphingorhabdus halotolerans</name>
    <dbReference type="NCBI Taxonomy" id="2725558"/>
    <lineage>
        <taxon>Bacteria</taxon>
        <taxon>Pseudomonadati</taxon>
        <taxon>Pseudomonadota</taxon>
        <taxon>Alphaproteobacteria</taxon>
        <taxon>Sphingomonadales</taxon>
        <taxon>Sphingomonadaceae</taxon>
        <taxon>Parasphingorhabdus</taxon>
    </lineage>
</organism>
<sequence>MLTTKQHELLCFIDVRLKETGVSPSFEEMKDELGLKSKSGIHRLISALEEREFIRRLPNRARALEVLKLPEGGMAAASTSNVVEITSIQKTVPTQAPQALPKVRRAVANDDVIEIPLHGRIAAGVPIEAIEGETALSVPAALLGPGEHYALEVSGDSMIEAGILDGDFALIQRTEIARDGEIVVALIHDEEATLKYLRRENGNVRLDPANPAYEPQIYGPGEVRVQGKMAGLLRRYN</sequence>
<gene>
    <name evidence="12 16" type="primary">lexA</name>
    <name evidence="16" type="ORF">HF685_01250</name>
</gene>
<dbReference type="InterPro" id="IPR036390">
    <property type="entry name" value="WH_DNA-bd_sf"/>
</dbReference>
<proteinExistence type="inferred from homology"/>
<dbReference type="PANTHER" id="PTHR33516:SF2">
    <property type="entry name" value="LEXA REPRESSOR-RELATED"/>
    <property type="match status" value="1"/>
</dbReference>
<evidence type="ECO:0000256" key="12">
    <source>
        <dbReference type="HAMAP-Rule" id="MF_00015"/>
    </source>
</evidence>
<feature type="active site" description="For autocatalytic cleavage activity" evidence="12">
    <location>
        <position position="157"/>
    </location>
</feature>
<dbReference type="KEGG" id="phao:HF685_01250"/>
<feature type="domain" description="LexA repressor DNA-binding" evidence="15">
    <location>
        <begin position="2"/>
        <end position="63"/>
    </location>
</feature>
<evidence type="ECO:0000313" key="17">
    <source>
        <dbReference type="Proteomes" id="UP000501600"/>
    </source>
</evidence>
<feature type="active site" description="For autocatalytic cleavage activity" evidence="12">
    <location>
        <position position="195"/>
    </location>
</feature>
<dbReference type="NCBIfam" id="TIGR00498">
    <property type="entry name" value="lexA"/>
    <property type="match status" value="1"/>
</dbReference>
<evidence type="ECO:0000256" key="6">
    <source>
        <dbReference type="ARBA" id="ARBA00022813"/>
    </source>
</evidence>